<accession>A0AAN8Y7B4</accession>
<gene>
    <name evidence="1" type="ORF">RDI58_019818</name>
</gene>
<reference evidence="1 2" key="1">
    <citation type="submission" date="2024-02" db="EMBL/GenBank/DDBJ databases">
        <title>de novo genome assembly of Solanum bulbocastanum strain 11H21.</title>
        <authorList>
            <person name="Hosaka A.J."/>
        </authorList>
    </citation>
    <scope>NUCLEOTIDE SEQUENCE [LARGE SCALE GENOMIC DNA]</scope>
    <source>
        <tissue evidence="1">Young leaves</tissue>
    </source>
</reference>
<organism evidence="1 2">
    <name type="scientific">Solanum bulbocastanum</name>
    <name type="common">Wild potato</name>
    <dbReference type="NCBI Taxonomy" id="147425"/>
    <lineage>
        <taxon>Eukaryota</taxon>
        <taxon>Viridiplantae</taxon>
        <taxon>Streptophyta</taxon>
        <taxon>Embryophyta</taxon>
        <taxon>Tracheophyta</taxon>
        <taxon>Spermatophyta</taxon>
        <taxon>Magnoliopsida</taxon>
        <taxon>eudicotyledons</taxon>
        <taxon>Gunneridae</taxon>
        <taxon>Pentapetalae</taxon>
        <taxon>asterids</taxon>
        <taxon>lamiids</taxon>
        <taxon>Solanales</taxon>
        <taxon>Solanaceae</taxon>
        <taxon>Solanoideae</taxon>
        <taxon>Solaneae</taxon>
        <taxon>Solanum</taxon>
    </lineage>
</organism>
<dbReference type="Proteomes" id="UP001371456">
    <property type="component" value="Unassembled WGS sequence"/>
</dbReference>
<keyword evidence="2" id="KW-1185">Reference proteome</keyword>
<dbReference type="AlphaFoldDB" id="A0AAN8Y7B4"/>
<sequence length="109" mass="12897">MGCKRACYVLEDKTCNDCWNIYLTCNQLNKFFIRTSKLGNFLFLCHVVQRPRNTIHALHLHLPLEKLPLMFHGNNRFILYPNSETDVSFQFLKDLPLRTKSIIQDDYTC</sequence>
<evidence type="ECO:0000313" key="1">
    <source>
        <dbReference type="EMBL" id="KAK6782022.1"/>
    </source>
</evidence>
<comment type="caution">
    <text evidence="1">The sequence shown here is derived from an EMBL/GenBank/DDBJ whole genome shotgun (WGS) entry which is preliminary data.</text>
</comment>
<proteinExistence type="predicted"/>
<evidence type="ECO:0000313" key="2">
    <source>
        <dbReference type="Proteomes" id="UP001371456"/>
    </source>
</evidence>
<protein>
    <submittedName>
        <fullName evidence="1">Uncharacterized protein</fullName>
    </submittedName>
</protein>
<dbReference type="EMBL" id="JBANQN010000008">
    <property type="protein sequence ID" value="KAK6782022.1"/>
    <property type="molecule type" value="Genomic_DNA"/>
</dbReference>
<name>A0AAN8Y7B4_SOLBU</name>